<sequence length="245" mass="28648">MVKRTEQFKHIEGVIKSSTQIDVPVKIGVVGDSHAGHLSEFLSYVGRREGWKTTLIETHYDCHLPIDTQYQLDKKCEKYIKQLDEYPVIFISMFYSLKRGIEPLPRVTPREFFVEDFDNRFKAFVSHYAKTKKVYVFADVKMTSRSPLRSVYLDNLGLGKYLVPIQEMGDTTKTNEELRQVIDGIPNVKWVDPTKYLPSSYFIDGIPIYSDQDHLTNFGSYYMGVEFHKHEQLLQPEEVKQLYEK</sequence>
<name>A0AA42EM26_GLAPU</name>
<evidence type="ECO:0000313" key="3">
    <source>
        <dbReference type="Proteomes" id="UP001148834"/>
    </source>
</evidence>
<dbReference type="Proteomes" id="UP001148834">
    <property type="component" value="Unassembled WGS sequence"/>
</dbReference>
<dbReference type="GO" id="GO:0016787">
    <property type="term" value="F:hydrolase activity"/>
    <property type="evidence" value="ECO:0007669"/>
    <property type="project" value="UniProtKB-KW"/>
</dbReference>
<comment type="caution">
    <text evidence="2">The sequence shown here is derived from an EMBL/GenBank/DDBJ whole genome shotgun (WGS) entry which is preliminary data.</text>
</comment>
<reference evidence="2" key="1">
    <citation type="submission" date="2022-09" db="EMBL/GenBank/DDBJ databases">
        <title>Molecular characterization of Glaesserella parasuis strains circulating in commercial swine farms using whole-genome sequencing.</title>
        <authorList>
            <person name="Mugabi R."/>
            <person name="Clavijo M."/>
            <person name="Li G."/>
        </authorList>
    </citation>
    <scope>NUCLEOTIDE SEQUENCE</scope>
    <source>
        <strain evidence="2">0435-53</strain>
    </source>
</reference>
<accession>A0AA42EM26</accession>
<dbReference type="AlphaFoldDB" id="A0AA42EM26"/>
<evidence type="ECO:0000313" key="2">
    <source>
        <dbReference type="EMBL" id="MDD2169243.1"/>
    </source>
</evidence>
<proteinExistence type="predicted"/>
<organism evidence="2 3">
    <name type="scientific">Glaesserella parasuis</name>
    <name type="common">Haemophilus parasuis</name>
    <dbReference type="NCBI Taxonomy" id="738"/>
    <lineage>
        <taxon>Bacteria</taxon>
        <taxon>Pseudomonadati</taxon>
        <taxon>Pseudomonadota</taxon>
        <taxon>Gammaproteobacteria</taxon>
        <taxon>Pasteurellales</taxon>
        <taxon>Pasteurellaceae</taxon>
        <taxon>Glaesserella</taxon>
    </lineage>
</organism>
<protein>
    <submittedName>
        <fullName evidence="2">SGNH hydrolase domain-containing protein</fullName>
    </submittedName>
</protein>
<feature type="domain" description="SGNH" evidence="1">
    <location>
        <begin position="26"/>
        <end position="228"/>
    </location>
</feature>
<evidence type="ECO:0000259" key="1">
    <source>
        <dbReference type="Pfam" id="PF19040"/>
    </source>
</evidence>
<dbReference type="EMBL" id="JAODIR010000126">
    <property type="protein sequence ID" value="MDD2169243.1"/>
    <property type="molecule type" value="Genomic_DNA"/>
</dbReference>
<dbReference type="Pfam" id="PF19040">
    <property type="entry name" value="SGNH"/>
    <property type="match status" value="1"/>
</dbReference>
<dbReference type="InterPro" id="IPR043968">
    <property type="entry name" value="SGNH"/>
</dbReference>
<keyword evidence="2" id="KW-0378">Hydrolase</keyword>
<gene>
    <name evidence="2" type="ORF">N5925_11850</name>
</gene>